<dbReference type="SMART" id="SM01134">
    <property type="entry name" value="DeoRC"/>
    <property type="match status" value="1"/>
</dbReference>
<dbReference type="EMBL" id="BMNA01000002">
    <property type="protein sequence ID" value="GGL95394.1"/>
    <property type="molecule type" value="Genomic_DNA"/>
</dbReference>
<evidence type="ECO:0000256" key="4">
    <source>
        <dbReference type="SAM" id="MobiDB-lite"/>
    </source>
</evidence>
<dbReference type="PANTHER" id="PTHR30363:SF44">
    <property type="entry name" value="AGA OPERON TRANSCRIPTIONAL REPRESSOR-RELATED"/>
    <property type="match status" value="1"/>
</dbReference>
<gene>
    <name evidence="6" type="ORF">GCM10011594_13770</name>
</gene>
<evidence type="ECO:0000259" key="5">
    <source>
        <dbReference type="PROSITE" id="PS51000"/>
    </source>
</evidence>
<reference evidence="6" key="1">
    <citation type="journal article" date="2014" name="Int. J. Syst. Evol. Microbiol.">
        <title>Complete genome sequence of Corynebacterium casei LMG S-19264T (=DSM 44701T), isolated from a smear-ripened cheese.</title>
        <authorList>
            <consortium name="US DOE Joint Genome Institute (JGI-PGF)"/>
            <person name="Walter F."/>
            <person name="Albersmeier A."/>
            <person name="Kalinowski J."/>
            <person name="Ruckert C."/>
        </authorList>
    </citation>
    <scope>NUCLEOTIDE SEQUENCE</scope>
    <source>
        <strain evidence="6">CGMCC 4.7308</strain>
    </source>
</reference>
<dbReference type="SUPFAM" id="SSF100950">
    <property type="entry name" value="NagB/RpiA/CoA transferase-like"/>
    <property type="match status" value="1"/>
</dbReference>
<dbReference type="PRINTS" id="PR00037">
    <property type="entry name" value="HTHLACR"/>
</dbReference>
<dbReference type="InterPro" id="IPR014036">
    <property type="entry name" value="DeoR-like_C"/>
</dbReference>
<name>A0A917STT3_9ACTN</name>
<dbReference type="PANTHER" id="PTHR30363">
    <property type="entry name" value="HTH-TYPE TRANSCRIPTIONAL REGULATOR SRLR-RELATED"/>
    <property type="match status" value="1"/>
</dbReference>
<dbReference type="AlphaFoldDB" id="A0A917STT3"/>
<dbReference type="Gene3D" id="3.40.50.1360">
    <property type="match status" value="1"/>
</dbReference>
<dbReference type="InterPro" id="IPR036390">
    <property type="entry name" value="WH_DNA-bd_sf"/>
</dbReference>
<keyword evidence="3" id="KW-0804">Transcription</keyword>
<dbReference type="RefSeq" id="WP_188940720.1">
    <property type="nucleotide sequence ID" value="NZ_BMNA01000002.1"/>
</dbReference>
<dbReference type="InterPro" id="IPR050313">
    <property type="entry name" value="Carb_Metab_HTH_regulators"/>
</dbReference>
<keyword evidence="7" id="KW-1185">Reference proteome</keyword>
<evidence type="ECO:0000313" key="6">
    <source>
        <dbReference type="EMBL" id="GGL95394.1"/>
    </source>
</evidence>
<protein>
    <submittedName>
        <fullName evidence="6">Transcriptional regulator</fullName>
    </submittedName>
</protein>
<sequence length="290" mass="29885">MGSHERWTGLLDILGRDGRLDVLEAATELAVSPATIRRDLDHLAAQQLLSRTRGGAVPASVAYDLPLRYKTGRHTREKSRIGAAAAALVPAGSVVGVNGGTTTSEFARALVTTPPNGSPAVPDGSAPASVDPDGARAVDLDGGGADAGLDHPVFTVVTNALNIANDLAVRRTVKLVVVGGVARPSSYELIGPLAESSLLRLHLDFMVLGVDGFDLATGATAHHEGEAAVSAAMAEHASTVIVVADASKLGMRRFARICPTTSVDVLVTDAGADPVLLQRFRDAGVRVKTA</sequence>
<dbReference type="SMART" id="SM00420">
    <property type="entry name" value="HTH_DEOR"/>
    <property type="match status" value="1"/>
</dbReference>
<dbReference type="InterPro" id="IPR001034">
    <property type="entry name" value="DeoR_HTH"/>
</dbReference>
<evidence type="ECO:0000256" key="1">
    <source>
        <dbReference type="ARBA" id="ARBA00023015"/>
    </source>
</evidence>
<evidence type="ECO:0000256" key="3">
    <source>
        <dbReference type="ARBA" id="ARBA00023163"/>
    </source>
</evidence>
<dbReference type="SUPFAM" id="SSF46785">
    <property type="entry name" value="Winged helix' DNA-binding domain"/>
    <property type="match status" value="1"/>
</dbReference>
<feature type="region of interest" description="Disordered" evidence="4">
    <location>
        <begin position="112"/>
        <end position="135"/>
    </location>
</feature>
<evidence type="ECO:0000313" key="7">
    <source>
        <dbReference type="Proteomes" id="UP000655208"/>
    </source>
</evidence>
<dbReference type="GO" id="GO:0003700">
    <property type="term" value="F:DNA-binding transcription factor activity"/>
    <property type="evidence" value="ECO:0007669"/>
    <property type="project" value="InterPro"/>
</dbReference>
<dbReference type="GO" id="GO:0003677">
    <property type="term" value="F:DNA binding"/>
    <property type="evidence" value="ECO:0007669"/>
    <property type="project" value="UniProtKB-KW"/>
</dbReference>
<dbReference type="Proteomes" id="UP000655208">
    <property type="component" value="Unassembled WGS sequence"/>
</dbReference>
<proteinExistence type="predicted"/>
<evidence type="ECO:0000256" key="2">
    <source>
        <dbReference type="ARBA" id="ARBA00023125"/>
    </source>
</evidence>
<organism evidence="6 7">
    <name type="scientific">Nakamurella endophytica</name>
    <dbReference type="NCBI Taxonomy" id="1748367"/>
    <lineage>
        <taxon>Bacteria</taxon>
        <taxon>Bacillati</taxon>
        <taxon>Actinomycetota</taxon>
        <taxon>Actinomycetes</taxon>
        <taxon>Nakamurellales</taxon>
        <taxon>Nakamurellaceae</taxon>
        <taxon>Nakamurella</taxon>
    </lineage>
</organism>
<dbReference type="InterPro" id="IPR037171">
    <property type="entry name" value="NagB/RpiA_transferase-like"/>
</dbReference>
<dbReference type="Pfam" id="PF08220">
    <property type="entry name" value="HTH_DeoR"/>
    <property type="match status" value="1"/>
</dbReference>
<dbReference type="Pfam" id="PF00455">
    <property type="entry name" value="DeoRC"/>
    <property type="match status" value="1"/>
</dbReference>
<dbReference type="PROSITE" id="PS00894">
    <property type="entry name" value="HTH_DEOR_1"/>
    <property type="match status" value="1"/>
</dbReference>
<keyword evidence="2" id="KW-0238">DNA-binding</keyword>
<accession>A0A917STT3</accession>
<feature type="domain" description="HTH deoR-type" evidence="5">
    <location>
        <begin position="3"/>
        <end position="58"/>
    </location>
</feature>
<keyword evidence="1" id="KW-0805">Transcription regulation</keyword>
<dbReference type="InterPro" id="IPR018356">
    <property type="entry name" value="Tscrpt_reg_HTH_DeoR_CS"/>
</dbReference>
<reference evidence="6" key="2">
    <citation type="submission" date="2020-09" db="EMBL/GenBank/DDBJ databases">
        <authorList>
            <person name="Sun Q."/>
            <person name="Zhou Y."/>
        </authorList>
    </citation>
    <scope>NUCLEOTIDE SEQUENCE</scope>
    <source>
        <strain evidence="6">CGMCC 4.7308</strain>
    </source>
</reference>
<comment type="caution">
    <text evidence="6">The sequence shown here is derived from an EMBL/GenBank/DDBJ whole genome shotgun (WGS) entry which is preliminary data.</text>
</comment>
<dbReference type="PROSITE" id="PS51000">
    <property type="entry name" value="HTH_DEOR_2"/>
    <property type="match status" value="1"/>
</dbReference>